<evidence type="ECO:0000256" key="1">
    <source>
        <dbReference type="ARBA" id="ARBA00004141"/>
    </source>
</evidence>
<evidence type="ECO:0000313" key="6">
    <source>
        <dbReference type="EMBL" id="KPK72399.1"/>
    </source>
</evidence>
<feature type="transmembrane region" description="Helical" evidence="5">
    <location>
        <begin position="162"/>
        <end position="182"/>
    </location>
</feature>
<dbReference type="Gene3D" id="1.20.120.1780">
    <property type="entry name" value="UbiA prenyltransferase"/>
    <property type="match status" value="1"/>
</dbReference>
<organism evidence="6 7">
    <name type="scientific">candidate division WOR_3 bacterium SM23_60</name>
    <dbReference type="NCBI Taxonomy" id="1703780"/>
    <lineage>
        <taxon>Bacteria</taxon>
        <taxon>Bacteria division WOR-3</taxon>
    </lineage>
</organism>
<feature type="transmembrane region" description="Helical" evidence="5">
    <location>
        <begin position="271"/>
        <end position="292"/>
    </location>
</feature>
<gene>
    <name evidence="6" type="ORF">AMJ87_04950</name>
</gene>
<keyword evidence="4 5" id="KW-0472">Membrane</keyword>
<reference evidence="6 7" key="1">
    <citation type="journal article" date="2015" name="Microbiome">
        <title>Genomic resolution of linkages in carbon, nitrogen, and sulfur cycling among widespread estuary sediment bacteria.</title>
        <authorList>
            <person name="Baker B.J."/>
            <person name="Lazar C.S."/>
            <person name="Teske A.P."/>
            <person name="Dick G.J."/>
        </authorList>
    </citation>
    <scope>NUCLEOTIDE SEQUENCE [LARGE SCALE GENOMIC DNA]</scope>
    <source>
        <strain evidence="6">SM23_60</strain>
    </source>
</reference>
<comment type="subcellular location">
    <subcellularLocation>
        <location evidence="1">Membrane</location>
        <topology evidence="1">Multi-pass membrane protein</topology>
    </subcellularLocation>
</comment>
<dbReference type="Pfam" id="PF01040">
    <property type="entry name" value="UbiA"/>
    <property type="match status" value="1"/>
</dbReference>
<comment type="caution">
    <text evidence="6">The sequence shown here is derived from an EMBL/GenBank/DDBJ whole genome shotgun (WGS) entry which is preliminary data.</text>
</comment>
<dbReference type="GO" id="GO:0016020">
    <property type="term" value="C:membrane"/>
    <property type="evidence" value="ECO:0007669"/>
    <property type="project" value="UniProtKB-SubCell"/>
</dbReference>
<keyword evidence="3 5" id="KW-1133">Transmembrane helix</keyword>
<dbReference type="AlphaFoldDB" id="A0A0S8GHD9"/>
<evidence type="ECO:0008006" key="8">
    <source>
        <dbReference type="Google" id="ProtNLM"/>
    </source>
</evidence>
<proteinExistence type="predicted"/>
<feature type="transmembrane region" description="Helical" evidence="5">
    <location>
        <begin position="46"/>
        <end position="67"/>
    </location>
</feature>
<protein>
    <recommendedName>
        <fullName evidence="8">Ubiquinone biosynthesis protein UbiA</fullName>
    </recommendedName>
</protein>
<feature type="transmembrane region" description="Helical" evidence="5">
    <location>
        <begin position="238"/>
        <end position="259"/>
    </location>
</feature>
<name>A0A0S8GHD9_UNCW3</name>
<dbReference type="GO" id="GO:0016765">
    <property type="term" value="F:transferase activity, transferring alkyl or aryl (other than methyl) groups"/>
    <property type="evidence" value="ECO:0007669"/>
    <property type="project" value="InterPro"/>
</dbReference>
<keyword evidence="2 5" id="KW-0812">Transmembrane</keyword>
<sequence>MKKIVYYIQSIRWFEITIRMGAPLLALMLTIPVFSTSNMLRTVHTLVAFFFLWAHLYAFNEWGGYLSDQGDRSKAHTPLMAGKIQRDEMFILAWVCAFFSVFLYALLDVRLVPIVCADITIGILYAHPRVLLKEVPFVSFVILFLVSVGDFMLGWLTFSAHITSGVLIGLYFGVLGIVGQSYHETGDCDTDRKSGIRTNAVRFGRKKISITGFVLYTIACLYFCLLAQQAIVPDYLCIPILVTYPLYVVLFAACFRAQLQSSAVHTFVVRYRVLYGGIGFAMLILLCMKRSLLH</sequence>
<dbReference type="InterPro" id="IPR000537">
    <property type="entry name" value="UbiA_prenyltransferase"/>
</dbReference>
<dbReference type="Gene3D" id="1.10.357.140">
    <property type="entry name" value="UbiA prenyltransferase"/>
    <property type="match status" value="1"/>
</dbReference>
<dbReference type="InterPro" id="IPR044878">
    <property type="entry name" value="UbiA_sf"/>
</dbReference>
<feature type="transmembrane region" description="Helical" evidence="5">
    <location>
        <begin position="135"/>
        <end position="156"/>
    </location>
</feature>
<dbReference type="EMBL" id="LJUO01000033">
    <property type="protein sequence ID" value="KPK72399.1"/>
    <property type="molecule type" value="Genomic_DNA"/>
</dbReference>
<feature type="transmembrane region" description="Helical" evidence="5">
    <location>
        <begin position="111"/>
        <end position="128"/>
    </location>
</feature>
<accession>A0A0S8GHD9</accession>
<evidence type="ECO:0000256" key="3">
    <source>
        <dbReference type="ARBA" id="ARBA00022989"/>
    </source>
</evidence>
<feature type="transmembrane region" description="Helical" evidence="5">
    <location>
        <begin position="88"/>
        <end position="105"/>
    </location>
</feature>
<evidence type="ECO:0000256" key="5">
    <source>
        <dbReference type="SAM" id="Phobius"/>
    </source>
</evidence>
<evidence type="ECO:0000256" key="4">
    <source>
        <dbReference type="ARBA" id="ARBA00023136"/>
    </source>
</evidence>
<feature type="transmembrane region" description="Helical" evidence="5">
    <location>
        <begin position="21"/>
        <end position="40"/>
    </location>
</feature>
<evidence type="ECO:0000313" key="7">
    <source>
        <dbReference type="Proteomes" id="UP000051096"/>
    </source>
</evidence>
<evidence type="ECO:0000256" key="2">
    <source>
        <dbReference type="ARBA" id="ARBA00022692"/>
    </source>
</evidence>
<feature type="transmembrane region" description="Helical" evidence="5">
    <location>
        <begin position="213"/>
        <end position="232"/>
    </location>
</feature>
<dbReference type="Proteomes" id="UP000051096">
    <property type="component" value="Unassembled WGS sequence"/>
</dbReference>